<dbReference type="AlphaFoldDB" id="A0ABD4TLW1"/>
<keyword evidence="3" id="KW-1185">Reference proteome</keyword>
<feature type="transmembrane region" description="Helical" evidence="1">
    <location>
        <begin position="7"/>
        <end position="28"/>
    </location>
</feature>
<feature type="transmembrane region" description="Helical" evidence="1">
    <location>
        <begin position="55"/>
        <end position="76"/>
    </location>
</feature>
<gene>
    <name evidence="2" type="ORF">FTO68_06230</name>
</gene>
<evidence type="ECO:0000313" key="3">
    <source>
        <dbReference type="Proteomes" id="UP001524383"/>
    </source>
</evidence>
<protein>
    <recommendedName>
        <fullName evidence="4">Nicotinamide riboside transporter PnuC</fullName>
    </recommendedName>
</protein>
<organism evidence="2 3">
    <name type="scientific">Methanocalculus taiwanensis</name>
    <dbReference type="NCBI Taxonomy" id="106207"/>
    <lineage>
        <taxon>Archaea</taxon>
        <taxon>Methanobacteriati</taxon>
        <taxon>Methanobacteriota</taxon>
        <taxon>Stenosarchaea group</taxon>
        <taxon>Methanomicrobia</taxon>
        <taxon>Methanomicrobiales</taxon>
        <taxon>Methanocalculaceae</taxon>
        <taxon>Methanocalculus</taxon>
    </lineage>
</organism>
<reference evidence="2 3" key="1">
    <citation type="submission" date="2019-08" db="EMBL/GenBank/DDBJ databases">
        <authorList>
            <person name="Chen S.-C."/>
            <person name="Lai M.-C."/>
            <person name="You Y.-T."/>
        </authorList>
    </citation>
    <scope>NUCLEOTIDE SEQUENCE [LARGE SCALE GENOMIC DNA]</scope>
    <source>
        <strain evidence="2 3">P2F9704a</strain>
    </source>
</reference>
<accession>A0ABD4TLW1</accession>
<evidence type="ECO:0000313" key="2">
    <source>
        <dbReference type="EMBL" id="MCQ1538582.1"/>
    </source>
</evidence>
<dbReference type="Proteomes" id="UP001524383">
    <property type="component" value="Unassembled WGS sequence"/>
</dbReference>
<sequence length="79" mass="8321">MIPLLEILKGIGVILGMAGAVCVASSSLSVRAGGFMAWIGANTAWVAVGLITEDLYLFSLFGFYLMTAWLGLRVAVRGI</sequence>
<dbReference type="RefSeq" id="WP_255332529.1">
    <property type="nucleotide sequence ID" value="NZ_VOTZ01000011.1"/>
</dbReference>
<keyword evidence="1" id="KW-0472">Membrane</keyword>
<evidence type="ECO:0008006" key="4">
    <source>
        <dbReference type="Google" id="ProtNLM"/>
    </source>
</evidence>
<name>A0ABD4TLW1_9EURY</name>
<proteinExistence type="predicted"/>
<keyword evidence="1" id="KW-0812">Transmembrane</keyword>
<keyword evidence="1" id="KW-1133">Transmembrane helix</keyword>
<comment type="caution">
    <text evidence="2">The sequence shown here is derived from an EMBL/GenBank/DDBJ whole genome shotgun (WGS) entry which is preliminary data.</text>
</comment>
<dbReference type="EMBL" id="VOTZ01000011">
    <property type="protein sequence ID" value="MCQ1538582.1"/>
    <property type="molecule type" value="Genomic_DNA"/>
</dbReference>
<evidence type="ECO:0000256" key="1">
    <source>
        <dbReference type="SAM" id="Phobius"/>
    </source>
</evidence>